<dbReference type="EMBL" id="PYAA01000008">
    <property type="protein sequence ID" value="RAO04325.1"/>
    <property type="molecule type" value="Genomic_DNA"/>
</dbReference>
<sequence length="196" mass="21453">MGRHRHTSRRAAGWSRRWSAPPSTGYFDERYATALIDSEALWQFQGECWRGQHDDLRLFHPSGAAWRPARWSSCRERLIPPRFAGELWWHIDALGEPADSEQVEISHSLAAGTALIAVGPVGVSSMTFRLVGDGAYPRPAALIAGLTVGSDREQAWAILGDPAQAASDEFVVQGVRIRLGYAADGLVEISLESADS</sequence>
<dbReference type="AlphaFoldDB" id="A0A328N758"/>
<gene>
    <name evidence="1" type="ORF">LAH08_01673</name>
</gene>
<proteinExistence type="predicted"/>
<dbReference type="Proteomes" id="UP000248966">
    <property type="component" value="Unassembled WGS sequence"/>
</dbReference>
<name>A0A328N758_9ACTN</name>
<protein>
    <submittedName>
        <fullName evidence="1">Uncharacterized protein</fullName>
    </submittedName>
</protein>
<organism evidence="1 2">
    <name type="scientific">Micromonospora noduli</name>
    <dbReference type="NCBI Taxonomy" id="709876"/>
    <lineage>
        <taxon>Bacteria</taxon>
        <taxon>Bacillati</taxon>
        <taxon>Actinomycetota</taxon>
        <taxon>Actinomycetes</taxon>
        <taxon>Micromonosporales</taxon>
        <taxon>Micromonosporaceae</taxon>
        <taxon>Micromonospora</taxon>
    </lineage>
</organism>
<accession>A0A328N758</accession>
<comment type="caution">
    <text evidence="1">The sequence shown here is derived from an EMBL/GenBank/DDBJ whole genome shotgun (WGS) entry which is preliminary data.</text>
</comment>
<evidence type="ECO:0000313" key="1">
    <source>
        <dbReference type="EMBL" id="RAO04325.1"/>
    </source>
</evidence>
<reference evidence="1 2" key="1">
    <citation type="submission" date="2018-03" db="EMBL/GenBank/DDBJ databases">
        <title>Defining the species Micromonospora saelicesensis and Micromonospora noduli under the framework of genomics.</title>
        <authorList>
            <person name="Riesco R."/>
            <person name="Trujillo M.E."/>
        </authorList>
    </citation>
    <scope>NUCLEOTIDE SEQUENCE [LARGE SCALE GENOMIC DNA]</scope>
    <source>
        <strain evidence="1 2">LAH08</strain>
    </source>
</reference>
<evidence type="ECO:0000313" key="2">
    <source>
        <dbReference type="Proteomes" id="UP000248966"/>
    </source>
</evidence>